<comment type="caution">
    <text evidence="1">The sequence shown here is derived from an EMBL/GenBank/DDBJ whole genome shotgun (WGS) entry which is preliminary data.</text>
</comment>
<dbReference type="EMBL" id="JAZHXJ010001211">
    <property type="protein sequence ID" value="KAL1845184.1"/>
    <property type="molecule type" value="Genomic_DNA"/>
</dbReference>
<evidence type="ECO:0000313" key="1">
    <source>
        <dbReference type="EMBL" id="KAL1845184.1"/>
    </source>
</evidence>
<reference evidence="1 2" key="1">
    <citation type="journal article" date="2024" name="Commun. Biol.">
        <title>Comparative genomic analysis of thermophilic fungi reveals convergent evolutionary adaptations and gene losses.</title>
        <authorList>
            <person name="Steindorff A.S."/>
            <person name="Aguilar-Pontes M.V."/>
            <person name="Robinson A.J."/>
            <person name="Andreopoulos B."/>
            <person name="LaButti K."/>
            <person name="Kuo A."/>
            <person name="Mondo S."/>
            <person name="Riley R."/>
            <person name="Otillar R."/>
            <person name="Haridas S."/>
            <person name="Lipzen A."/>
            <person name="Grimwood J."/>
            <person name="Schmutz J."/>
            <person name="Clum A."/>
            <person name="Reid I.D."/>
            <person name="Moisan M.C."/>
            <person name="Butler G."/>
            <person name="Nguyen T.T.M."/>
            <person name="Dewar K."/>
            <person name="Conant G."/>
            <person name="Drula E."/>
            <person name="Henrissat B."/>
            <person name="Hansel C."/>
            <person name="Singer S."/>
            <person name="Hutchinson M.I."/>
            <person name="de Vries R.P."/>
            <person name="Natvig D.O."/>
            <person name="Powell A.J."/>
            <person name="Tsang A."/>
            <person name="Grigoriev I.V."/>
        </authorList>
    </citation>
    <scope>NUCLEOTIDE SEQUENCE [LARGE SCALE GENOMIC DNA]</scope>
    <source>
        <strain evidence="1 2">ATCC 24622</strain>
    </source>
</reference>
<accession>A0ABR3VU49</accession>
<evidence type="ECO:0000313" key="2">
    <source>
        <dbReference type="Proteomes" id="UP001586593"/>
    </source>
</evidence>
<sequence>MRAPESIPVSSPVAFQYSLPVFTPPVFSRLRPPSSLWSPSLPVFIPSLHPQSSSPAFIPSLHSTPLGTLV</sequence>
<gene>
    <name evidence="1" type="ORF">VTK73DRAFT_963</name>
</gene>
<dbReference type="Proteomes" id="UP001586593">
    <property type="component" value="Unassembled WGS sequence"/>
</dbReference>
<keyword evidence="2" id="KW-1185">Reference proteome</keyword>
<organism evidence="1 2">
    <name type="scientific">Phialemonium thermophilum</name>
    <dbReference type="NCBI Taxonomy" id="223376"/>
    <lineage>
        <taxon>Eukaryota</taxon>
        <taxon>Fungi</taxon>
        <taxon>Dikarya</taxon>
        <taxon>Ascomycota</taxon>
        <taxon>Pezizomycotina</taxon>
        <taxon>Sordariomycetes</taxon>
        <taxon>Sordariomycetidae</taxon>
        <taxon>Cephalothecales</taxon>
        <taxon>Cephalothecaceae</taxon>
        <taxon>Phialemonium</taxon>
    </lineage>
</organism>
<protein>
    <submittedName>
        <fullName evidence="1">Uncharacterized protein</fullName>
    </submittedName>
</protein>
<name>A0ABR3VU49_9PEZI</name>
<proteinExistence type="predicted"/>